<dbReference type="InterPro" id="IPR036388">
    <property type="entry name" value="WH-like_DNA-bd_sf"/>
</dbReference>
<dbReference type="InterPro" id="IPR000835">
    <property type="entry name" value="HTH_MarR-typ"/>
</dbReference>
<evidence type="ECO:0000259" key="1">
    <source>
        <dbReference type="PROSITE" id="PS50995"/>
    </source>
</evidence>
<sequence length="179" mass="18797">MDVDREILVNRLGALALHVTDLIAEATEAAAGRGAMAPAALSSLSRDRRRPIEHLRGELHLSHPATVRLVDRLSQDGLVTREPGPDRRTVVPVLTEAGRATVQRVTKARRDALAGVLTGLTGEEAQTLGHLLDKLLRAAAPDEPAGGHLCRLCDVPVCETAGPCPVDAGLAGRGEGPVV</sequence>
<evidence type="ECO:0000313" key="2">
    <source>
        <dbReference type="EMBL" id="GAA5148387.1"/>
    </source>
</evidence>
<dbReference type="Gene3D" id="1.10.10.10">
    <property type="entry name" value="Winged helix-like DNA-binding domain superfamily/Winged helix DNA-binding domain"/>
    <property type="match status" value="1"/>
</dbReference>
<protein>
    <submittedName>
        <fullName evidence="2">MarR family transcriptional regulator</fullName>
    </submittedName>
</protein>
<dbReference type="PRINTS" id="PR00598">
    <property type="entry name" value="HTHMARR"/>
</dbReference>
<dbReference type="RefSeq" id="WP_185062642.1">
    <property type="nucleotide sequence ID" value="NZ_BAABJP010000004.1"/>
</dbReference>
<accession>A0ABP9PL35</accession>
<keyword evidence="3" id="KW-1185">Reference proteome</keyword>
<dbReference type="EMBL" id="BAABJP010000004">
    <property type="protein sequence ID" value="GAA5148387.1"/>
    <property type="molecule type" value="Genomic_DNA"/>
</dbReference>
<dbReference type="InterPro" id="IPR036390">
    <property type="entry name" value="WH_DNA-bd_sf"/>
</dbReference>
<dbReference type="InterPro" id="IPR039422">
    <property type="entry name" value="MarR/SlyA-like"/>
</dbReference>
<organism evidence="2 3">
    <name type="scientific">Pseudonocardia eucalypti</name>
    <dbReference type="NCBI Taxonomy" id="648755"/>
    <lineage>
        <taxon>Bacteria</taxon>
        <taxon>Bacillati</taxon>
        <taxon>Actinomycetota</taxon>
        <taxon>Actinomycetes</taxon>
        <taxon>Pseudonocardiales</taxon>
        <taxon>Pseudonocardiaceae</taxon>
        <taxon>Pseudonocardia</taxon>
    </lineage>
</organism>
<dbReference type="SUPFAM" id="SSF46785">
    <property type="entry name" value="Winged helix' DNA-binding domain"/>
    <property type="match status" value="1"/>
</dbReference>
<evidence type="ECO:0000313" key="3">
    <source>
        <dbReference type="Proteomes" id="UP001428817"/>
    </source>
</evidence>
<proteinExistence type="predicted"/>
<gene>
    <name evidence="2" type="ORF">GCM10023321_10560</name>
</gene>
<comment type="caution">
    <text evidence="2">The sequence shown here is derived from an EMBL/GenBank/DDBJ whole genome shotgun (WGS) entry which is preliminary data.</text>
</comment>
<dbReference type="Proteomes" id="UP001428817">
    <property type="component" value="Unassembled WGS sequence"/>
</dbReference>
<feature type="domain" description="HTH marR-type" evidence="1">
    <location>
        <begin position="5"/>
        <end position="137"/>
    </location>
</feature>
<name>A0ABP9PL35_9PSEU</name>
<dbReference type="SMART" id="SM00347">
    <property type="entry name" value="HTH_MARR"/>
    <property type="match status" value="1"/>
</dbReference>
<dbReference type="PROSITE" id="PS50995">
    <property type="entry name" value="HTH_MARR_2"/>
    <property type="match status" value="1"/>
</dbReference>
<reference evidence="3" key="1">
    <citation type="journal article" date="2019" name="Int. J. Syst. Evol. Microbiol.">
        <title>The Global Catalogue of Microorganisms (GCM) 10K type strain sequencing project: providing services to taxonomists for standard genome sequencing and annotation.</title>
        <authorList>
            <consortium name="The Broad Institute Genomics Platform"/>
            <consortium name="The Broad Institute Genome Sequencing Center for Infectious Disease"/>
            <person name="Wu L."/>
            <person name="Ma J."/>
        </authorList>
    </citation>
    <scope>NUCLEOTIDE SEQUENCE [LARGE SCALE GENOMIC DNA]</scope>
    <source>
        <strain evidence="3">JCM 18303</strain>
    </source>
</reference>
<dbReference type="PANTHER" id="PTHR33164">
    <property type="entry name" value="TRANSCRIPTIONAL REGULATOR, MARR FAMILY"/>
    <property type="match status" value="1"/>
</dbReference>
<dbReference type="PANTHER" id="PTHR33164:SF43">
    <property type="entry name" value="HTH-TYPE TRANSCRIPTIONAL REPRESSOR YETL"/>
    <property type="match status" value="1"/>
</dbReference>